<evidence type="ECO:0000256" key="7">
    <source>
        <dbReference type="ARBA" id="ARBA00023274"/>
    </source>
</evidence>
<dbReference type="Pfam" id="PF00253">
    <property type="entry name" value="Ribosomal_S14"/>
    <property type="match status" value="1"/>
</dbReference>
<organism evidence="12">
    <name type="scientific">Thermodesulfobium narugense</name>
    <dbReference type="NCBI Taxonomy" id="184064"/>
    <lineage>
        <taxon>Bacteria</taxon>
        <taxon>Pseudomonadati</taxon>
        <taxon>Thermodesulfobiota</taxon>
        <taxon>Thermodesulfobiia</taxon>
        <taxon>Thermodesulfobiales</taxon>
        <taxon>Thermodesulfobiaceae</taxon>
        <taxon>Thermodesulfobium</taxon>
    </lineage>
</organism>
<feature type="binding site" evidence="11">
    <location>
        <position position="43"/>
    </location>
    <ligand>
        <name>Zn(2+)</name>
        <dbReference type="ChEBI" id="CHEBI:29105"/>
    </ligand>
</feature>
<dbReference type="GO" id="GO:0003735">
    <property type="term" value="F:structural constituent of ribosome"/>
    <property type="evidence" value="ECO:0007669"/>
    <property type="project" value="InterPro"/>
</dbReference>
<dbReference type="NCBIfam" id="NF005974">
    <property type="entry name" value="PRK08061.1"/>
    <property type="match status" value="1"/>
</dbReference>
<dbReference type="PROSITE" id="PS00527">
    <property type="entry name" value="RIBOSOMAL_S14"/>
    <property type="match status" value="1"/>
</dbReference>
<keyword evidence="2 11" id="KW-0479">Metal-binding</keyword>
<comment type="subunit">
    <text evidence="9 11">Part of the 30S ribosomal subunit. Contacts proteins S3 and S10.</text>
</comment>
<evidence type="ECO:0000256" key="11">
    <source>
        <dbReference type="HAMAP-Rule" id="MF_01364"/>
    </source>
</evidence>
<dbReference type="InterPro" id="IPR001209">
    <property type="entry name" value="Ribosomal_uS14"/>
</dbReference>
<evidence type="ECO:0000256" key="1">
    <source>
        <dbReference type="ARBA" id="ARBA00003686"/>
    </source>
</evidence>
<dbReference type="GO" id="GO:0019843">
    <property type="term" value="F:rRNA binding"/>
    <property type="evidence" value="ECO:0007669"/>
    <property type="project" value="UniProtKB-UniRule"/>
</dbReference>
<name>A0A7C5KCC4_9BACT</name>
<comment type="caution">
    <text evidence="12">The sequence shown here is derived from an EMBL/GenBank/DDBJ whole genome shotgun (WGS) entry which is preliminary data.</text>
</comment>
<evidence type="ECO:0000256" key="9">
    <source>
        <dbReference type="ARBA" id="ARBA00047110"/>
    </source>
</evidence>
<accession>A0A7C5KCC4</accession>
<keyword evidence="7 11" id="KW-0687">Ribonucleoprotein</keyword>
<keyword evidence="6 11" id="KW-0689">Ribosomal protein</keyword>
<dbReference type="InterPro" id="IPR043140">
    <property type="entry name" value="Ribosomal_uS14_sf"/>
</dbReference>
<evidence type="ECO:0000313" key="12">
    <source>
        <dbReference type="EMBL" id="HHI65959.1"/>
    </source>
</evidence>
<sequence>MARKGLLETWKKPPKFSTRQKNRCLLCGRPHAYYRKFGLCRICLRKMAYEGVIPGIRKASW</sequence>
<dbReference type="GO" id="GO:0015935">
    <property type="term" value="C:small ribosomal subunit"/>
    <property type="evidence" value="ECO:0007669"/>
    <property type="project" value="TreeGrafter"/>
</dbReference>
<reference evidence="12" key="1">
    <citation type="journal article" date="2020" name="mSystems">
        <title>Genome- and Community-Level Interaction Insights into Carbon Utilization and Element Cycling Functions of Hydrothermarchaeota in Hydrothermal Sediment.</title>
        <authorList>
            <person name="Zhou Z."/>
            <person name="Liu Y."/>
            <person name="Xu W."/>
            <person name="Pan J."/>
            <person name="Luo Z.H."/>
            <person name="Li M."/>
        </authorList>
    </citation>
    <scope>NUCLEOTIDE SEQUENCE [LARGE SCALE GENOMIC DNA]</scope>
    <source>
        <strain evidence="12">SpSt-1019</strain>
    </source>
</reference>
<dbReference type="InterPro" id="IPR018271">
    <property type="entry name" value="Ribosomal_uS14_CS"/>
</dbReference>
<dbReference type="GO" id="GO:0008270">
    <property type="term" value="F:zinc ion binding"/>
    <property type="evidence" value="ECO:0007669"/>
    <property type="project" value="UniProtKB-UniRule"/>
</dbReference>
<feature type="binding site" evidence="11">
    <location>
        <position position="40"/>
    </location>
    <ligand>
        <name>Zn(2+)</name>
        <dbReference type="ChEBI" id="CHEBI:29105"/>
    </ligand>
</feature>
<dbReference type="FunFam" id="4.10.830.10:FF:000001">
    <property type="entry name" value="30S ribosomal protein S14 type Z"/>
    <property type="match status" value="1"/>
</dbReference>
<keyword evidence="5 11" id="KW-0694">RNA-binding</keyword>
<keyword evidence="4 11" id="KW-0862">Zinc</keyword>
<evidence type="ECO:0000256" key="3">
    <source>
        <dbReference type="ARBA" id="ARBA00022730"/>
    </source>
</evidence>
<evidence type="ECO:0000256" key="4">
    <source>
        <dbReference type="ARBA" id="ARBA00022833"/>
    </source>
</evidence>
<dbReference type="InterPro" id="IPR023053">
    <property type="entry name" value="Ribosomal_uS14_bact"/>
</dbReference>
<dbReference type="Gene3D" id="4.10.830.10">
    <property type="entry name" value="30s Ribosomal Protein S14, Chain N"/>
    <property type="match status" value="1"/>
</dbReference>
<feature type="binding site" evidence="11">
    <location>
        <position position="24"/>
    </location>
    <ligand>
        <name>Zn(2+)</name>
        <dbReference type="ChEBI" id="CHEBI:29105"/>
    </ligand>
</feature>
<feature type="binding site" evidence="11">
    <location>
        <position position="27"/>
    </location>
    <ligand>
        <name>Zn(2+)</name>
        <dbReference type="ChEBI" id="CHEBI:29105"/>
    </ligand>
</feature>
<keyword evidence="3 11" id="KW-0699">rRNA-binding</keyword>
<evidence type="ECO:0000256" key="8">
    <source>
        <dbReference type="ARBA" id="ARBA00035167"/>
    </source>
</evidence>
<gene>
    <name evidence="11" type="primary">rpsZ</name>
    <name evidence="11" type="synonym">rpsN</name>
    <name evidence="12" type="ORF">ENL70_05375</name>
</gene>
<dbReference type="GO" id="GO:0005737">
    <property type="term" value="C:cytoplasm"/>
    <property type="evidence" value="ECO:0007669"/>
    <property type="project" value="UniProtKB-ARBA"/>
</dbReference>
<evidence type="ECO:0000256" key="10">
    <source>
        <dbReference type="ARBA" id="ARBA00060857"/>
    </source>
</evidence>
<dbReference type="PANTHER" id="PTHR19836:SF19">
    <property type="entry name" value="SMALL RIBOSOMAL SUBUNIT PROTEIN US14M"/>
    <property type="match status" value="1"/>
</dbReference>
<dbReference type="SUPFAM" id="SSF57716">
    <property type="entry name" value="Glucocorticoid receptor-like (DNA-binding domain)"/>
    <property type="match status" value="1"/>
</dbReference>
<evidence type="ECO:0000256" key="2">
    <source>
        <dbReference type="ARBA" id="ARBA00022723"/>
    </source>
</evidence>
<evidence type="ECO:0000256" key="6">
    <source>
        <dbReference type="ARBA" id="ARBA00022980"/>
    </source>
</evidence>
<comment type="similarity">
    <text evidence="10 11">Belongs to the universal ribosomal protein uS14 family. Zinc-binding uS14 subfamily.</text>
</comment>
<protein>
    <recommendedName>
        <fullName evidence="8 11">Small ribosomal subunit protein uS14</fullName>
    </recommendedName>
</protein>
<dbReference type="AlphaFoldDB" id="A0A7C5KCC4"/>
<comment type="function">
    <text evidence="1 11">Binds 16S rRNA, required for the assembly of 30S particles and may also be responsible for determining the conformation of the 16S rRNA at the A site.</text>
</comment>
<evidence type="ECO:0000256" key="5">
    <source>
        <dbReference type="ARBA" id="ARBA00022884"/>
    </source>
</evidence>
<dbReference type="EMBL" id="DRUY01000182">
    <property type="protein sequence ID" value="HHI65959.1"/>
    <property type="molecule type" value="Genomic_DNA"/>
</dbReference>
<dbReference type="PANTHER" id="PTHR19836">
    <property type="entry name" value="30S RIBOSOMAL PROTEIN S14"/>
    <property type="match status" value="1"/>
</dbReference>
<dbReference type="HAMAP" id="MF_01364_B">
    <property type="entry name" value="Ribosomal_uS14_2_B"/>
    <property type="match status" value="1"/>
</dbReference>
<proteinExistence type="inferred from homology"/>
<comment type="cofactor">
    <cofactor evidence="11">
        <name>Zn(2+)</name>
        <dbReference type="ChEBI" id="CHEBI:29105"/>
    </cofactor>
    <text evidence="11">Binds 1 zinc ion per subunit.</text>
</comment>
<dbReference type="GO" id="GO:0006412">
    <property type="term" value="P:translation"/>
    <property type="evidence" value="ECO:0007669"/>
    <property type="project" value="UniProtKB-UniRule"/>
</dbReference>